<dbReference type="Pfam" id="PF08448">
    <property type="entry name" value="PAS_4"/>
    <property type="match status" value="1"/>
</dbReference>
<evidence type="ECO:0000256" key="5">
    <source>
        <dbReference type="ARBA" id="ARBA00022777"/>
    </source>
</evidence>
<evidence type="ECO:0000256" key="4">
    <source>
        <dbReference type="ARBA" id="ARBA00022679"/>
    </source>
</evidence>
<dbReference type="CDD" id="cd00082">
    <property type="entry name" value="HisKA"/>
    <property type="match status" value="1"/>
</dbReference>
<dbReference type="Pfam" id="PF08447">
    <property type="entry name" value="PAS_3"/>
    <property type="match status" value="1"/>
</dbReference>
<dbReference type="InterPro" id="IPR004358">
    <property type="entry name" value="Sig_transdc_His_kin-like_C"/>
</dbReference>
<evidence type="ECO:0000256" key="3">
    <source>
        <dbReference type="ARBA" id="ARBA00022553"/>
    </source>
</evidence>
<dbReference type="NCBIfam" id="TIGR00229">
    <property type="entry name" value="sensory_box"/>
    <property type="match status" value="2"/>
</dbReference>
<dbReference type="KEGG" id="fpf:DCC35_05200"/>
<dbReference type="SUPFAM" id="SSF55785">
    <property type="entry name" value="PYP-like sensor domain (PAS domain)"/>
    <property type="match status" value="2"/>
</dbReference>
<dbReference type="Pfam" id="PF02518">
    <property type="entry name" value="HATPase_c"/>
    <property type="match status" value="1"/>
</dbReference>
<dbReference type="InterPro" id="IPR013656">
    <property type="entry name" value="PAS_4"/>
</dbReference>
<dbReference type="CDD" id="cd00130">
    <property type="entry name" value="PAS"/>
    <property type="match status" value="1"/>
</dbReference>
<dbReference type="SMART" id="SM00387">
    <property type="entry name" value="HATPase_c"/>
    <property type="match status" value="1"/>
</dbReference>
<keyword evidence="3" id="KW-0597">Phosphoprotein</keyword>
<dbReference type="Proteomes" id="UP000298616">
    <property type="component" value="Chromosome"/>
</dbReference>
<dbReference type="Gene3D" id="3.30.450.20">
    <property type="entry name" value="PAS domain"/>
    <property type="match status" value="2"/>
</dbReference>
<dbReference type="PANTHER" id="PTHR43304">
    <property type="entry name" value="PHYTOCHROME-LIKE PROTEIN CPH1"/>
    <property type="match status" value="1"/>
</dbReference>
<comment type="catalytic activity">
    <reaction evidence="1">
        <text>ATP + protein L-histidine = ADP + protein N-phospho-L-histidine.</text>
        <dbReference type="EC" id="2.7.13.3"/>
    </reaction>
</comment>
<dbReference type="InterPro" id="IPR036890">
    <property type="entry name" value="HATPase_C_sf"/>
</dbReference>
<evidence type="ECO:0000313" key="8">
    <source>
        <dbReference type="EMBL" id="QCK14182.1"/>
    </source>
</evidence>
<dbReference type="OrthoDB" id="9124519at2"/>
<dbReference type="SUPFAM" id="SSF47384">
    <property type="entry name" value="Homodimeric domain of signal transducing histidine kinase"/>
    <property type="match status" value="1"/>
</dbReference>
<dbReference type="SMART" id="SM00388">
    <property type="entry name" value="HisKA"/>
    <property type="match status" value="1"/>
</dbReference>
<name>A0A4D7JN92_9BACT</name>
<dbReference type="SMART" id="SM00086">
    <property type="entry name" value="PAC"/>
    <property type="match status" value="1"/>
</dbReference>
<evidence type="ECO:0000256" key="2">
    <source>
        <dbReference type="ARBA" id="ARBA00012438"/>
    </source>
</evidence>
<dbReference type="InterPro" id="IPR000014">
    <property type="entry name" value="PAS"/>
</dbReference>
<organism evidence="8 9">
    <name type="scientific">Mangrovivirga cuniculi</name>
    <dbReference type="NCBI Taxonomy" id="2715131"/>
    <lineage>
        <taxon>Bacteria</taxon>
        <taxon>Pseudomonadati</taxon>
        <taxon>Bacteroidota</taxon>
        <taxon>Cytophagia</taxon>
        <taxon>Cytophagales</taxon>
        <taxon>Mangrovivirgaceae</taxon>
        <taxon>Mangrovivirga</taxon>
    </lineage>
</organism>
<dbReference type="Gene3D" id="3.30.565.10">
    <property type="entry name" value="Histidine kinase-like ATPase, C-terminal domain"/>
    <property type="match status" value="1"/>
</dbReference>
<gene>
    <name evidence="8" type="ORF">DCC35_05200</name>
</gene>
<evidence type="ECO:0000259" key="6">
    <source>
        <dbReference type="PROSITE" id="PS50109"/>
    </source>
</evidence>
<dbReference type="EC" id="2.7.13.3" evidence="2"/>
<dbReference type="PANTHER" id="PTHR43304:SF1">
    <property type="entry name" value="PAC DOMAIN-CONTAINING PROTEIN"/>
    <property type="match status" value="1"/>
</dbReference>
<accession>A0A4D7JN92</accession>
<dbReference type="SUPFAM" id="SSF55874">
    <property type="entry name" value="ATPase domain of HSP90 chaperone/DNA topoisomerase II/histidine kinase"/>
    <property type="match status" value="1"/>
</dbReference>
<dbReference type="InterPro" id="IPR035965">
    <property type="entry name" value="PAS-like_dom_sf"/>
</dbReference>
<keyword evidence="5" id="KW-0418">Kinase</keyword>
<sequence>MYCLDVIILKKKTLMNDWATQEYQIYSNAIRKIHEAFTKYVDNPDKQVEELLSVGIHLFGMENASYVEVIDDSIYIRNIASIKEANGKAPQKVLPYKDSMAEDSMKSDEITIYSDLTLDEVPDKYKIFLENDIRCFIHKPVKVFGQRRGLISWSGSHALKSVLLDDHLKDVILLISNAVGKVIELKISFESRQQYRKELQKQMEQYLASEELNQMGVWYRDLKTNVVTSSSGALKAAGIYKKSNKSMDFDDALKLIHPEDLPELVKKRKESFKTGKAYSSEFRLINNDEIVWLLMKGEPVFDDSGEVVAIRGTIQNIDEEKALKQERDRYKSLLEEFVRSNPVPVAMFDTEMNYIMVSKRWLEDYDVDESIIGKNHYEVVPGIKEGWKKRHLEALKGKKMSKDNDFFQWPDGSISYISWAVGPWYYPDNEIGGIILYAEDVTELKKNELKIAEMATQLSDYSKQLEKSNTDLENFASLIGHDLQEPLRKIKAFGDMLKRNNEETLDDQSKDLLDRMVSASERMQNLVNKLLEDSRRSSGEKRKMVDLSFVISNVLDDLELAINESEAEINVNLSVKVYASYQELYRLFQNIISNSLKYRENSRRLIIDMMQEVVDDKLKIKISDNGIGINVSNNNALFEFFTRGKKDSEVQGYGIGLAACGKIMDNLGGEIRILPHQSEGTAVELEFNEFKIKK</sequence>
<evidence type="ECO:0000256" key="1">
    <source>
        <dbReference type="ARBA" id="ARBA00000085"/>
    </source>
</evidence>
<dbReference type="InterPro" id="IPR052162">
    <property type="entry name" value="Sensor_kinase/Photoreceptor"/>
</dbReference>
<dbReference type="InterPro" id="IPR003594">
    <property type="entry name" value="HATPase_dom"/>
</dbReference>
<dbReference type="InterPro" id="IPR003661">
    <property type="entry name" value="HisK_dim/P_dom"/>
</dbReference>
<reference evidence="8 9" key="1">
    <citation type="submission" date="2018-04" db="EMBL/GenBank/DDBJ databases">
        <title>Complete genome uncultured novel isolate.</title>
        <authorList>
            <person name="Merlino G."/>
        </authorList>
    </citation>
    <scope>NUCLEOTIDE SEQUENCE [LARGE SCALE GENOMIC DNA]</scope>
    <source>
        <strain evidence="9">R1DC9</strain>
    </source>
</reference>
<dbReference type="InterPro" id="IPR005467">
    <property type="entry name" value="His_kinase_dom"/>
</dbReference>
<keyword evidence="4" id="KW-0808">Transferase</keyword>
<dbReference type="PROSITE" id="PS50113">
    <property type="entry name" value="PAC"/>
    <property type="match status" value="2"/>
</dbReference>
<dbReference type="EMBL" id="CP028923">
    <property type="protein sequence ID" value="QCK14182.1"/>
    <property type="molecule type" value="Genomic_DNA"/>
</dbReference>
<dbReference type="AlphaFoldDB" id="A0A4D7JN92"/>
<dbReference type="InterPro" id="IPR000700">
    <property type="entry name" value="PAS-assoc_C"/>
</dbReference>
<feature type="domain" description="PAC" evidence="7">
    <location>
        <begin position="400"/>
        <end position="453"/>
    </location>
</feature>
<dbReference type="InterPro" id="IPR001610">
    <property type="entry name" value="PAC"/>
</dbReference>
<keyword evidence="9" id="KW-1185">Reference proteome</keyword>
<evidence type="ECO:0000313" key="9">
    <source>
        <dbReference type="Proteomes" id="UP000298616"/>
    </source>
</evidence>
<evidence type="ECO:0000259" key="7">
    <source>
        <dbReference type="PROSITE" id="PS50113"/>
    </source>
</evidence>
<dbReference type="InterPro" id="IPR036097">
    <property type="entry name" value="HisK_dim/P_sf"/>
</dbReference>
<feature type="domain" description="Histidine kinase" evidence="6">
    <location>
        <begin position="478"/>
        <end position="691"/>
    </location>
</feature>
<proteinExistence type="predicted"/>
<dbReference type="GO" id="GO:0000155">
    <property type="term" value="F:phosphorelay sensor kinase activity"/>
    <property type="evidence" value="ECO:0007669"/>
    <property type="project" value="InterPro"/>
</dbReference>
<dbReference type="Pfam" id="PF00512">
    <property type="entry name" value="HisKA"/>
    <property type="match status" value="1"/>
</dbReference>
<dbReference type="Gene3D" id="1.10.287.130">
    <property type="match status" value="1"/>
</dbReference>
<dbReference type="PROSITE" id="PS50109">
    <property type="entry name" value="HIS_KIN"/>
    <property type="match status" value="1"/>
</dbReference>
<dbReference type="PRINTS" id="PR00344">
    <property type="entry name" value="BCTRLSENSOR"/>
</dbReference>
<feature type="domain" description="PAC" evidence="7">
    <location>
        <begin position="278"/>
        <end position="329"/>
    </location>
</feature>
<dbReference type="InterPro" id="IPR013655">
    <property type="entry name" value="PAS_fold_3"/>
</dbReference>
<protein>
    <recommendedName>
        <fullName evidence="2">histidine kinase</fullName>
        <ecNumber evidence="2">2.7.13.3</ecNumber>
    </recommendedName>
</protein>